<evidence type="ECO:0000313" key="2">
    <source>
        <dbReference type="Proteomes" id="UP000693942"/>
    </source>
</evidence>
<dbReference type="Proteomes" id="UP000693942">
    <property type="component" value="Unassembled WGS sequence"/>
</dbReference>
<proteinExistence type="predicted"/>
<protein>
    <submittedName>
        <fullName evidence="1">Uncharacterized protein</fullName>
    </submittedName>
</protein>
<gene>
    <name evidence="1" type="ORF">Forpi1262_v015395</name>
</gene>
<dbReference type="EMBL" id="JAELUR010000015">
    <property type="protein sequence ID" value="KAG7423409.1"/>
    <property type="molecule type" value="Genomic_DNA"/>
</dbReference>
<name>A0A8J5U252_FUSOX</name>
<sequence length="71" mass="7754">MWICVAPAQKFASSSKVGGNWNALSNSDDTSDVTDLPARTLAKDSSSRSCQTFASSNNSHLGFFRQKWILL</sequence>
<dbReference type="AlphaFoldDB" id="A0A8J5U252"/>
<evidence type="ECO:0000313" key="1">
    <source>
        <dbReference type="EMBL" id="KAG7423409.1"/>
    </source>
</evidence>
<organism evidence="1 2">
    <name type="scientific">Fusarium oxysporum f. sp. raphani</name>
    <dbReference type="NCBI Taxonomy" id="96318"/>
    <lineage>
        <taxon>Eukaryota</taxon>
        <taxon>Fungi</taxon>
        <taxon>Dikarya</taxon>
        <taxon>Ascomycota</taxon>
        <taxon>Pezizomycotina</taxon>
        <taxon>Sordariomycetes</taxon>
        <taxon>Hypocreomycetidae</taxon>
        <taxon>Hypocreales</taxon>
        <taxon>Nectriaceae</taxon>
        <taxon>Fusarium</taxon>
        <taxon>Fusarium oxysporum species complex</taxon>
    </lineage>
</organism>
<accession>A0A8J5U252</accession>
<reference evidence="1" key="1">
    <citation type="submission" date="2021-04" db="EMBL/GenBank/DDBJ databases">
        <title>First draft genome resource for Brassicaceae pathogens Fusarium oxysporum f. sp. raphani and Fusarium oxysporum f. sp. rapae.</title>
        <authorList>
            <person name="Asai S."/>
        </authorList>
    </citation>
    <scope>NUCLEOTIDE SEQUENCE</scope>
    <source>
        <strain evidence="1">Tf1262</strain>
    </source>
</reference>
<comment type="caution">
    <text evidence="1">The sequence shown here is derived from an EMBL/GenBank/DDBJ whole genome shotgun (WGS) entry which is preliminary data.</text>
</comment>